<feature type="compositionally biased region" description="Basic and acidic residues" evidence="1">
    <location>
        <begin position="934"/>
        <end position="945"/>
    </location>
</feature>
<feature type="domain" description="DUF2293" evidence="2">
    <location>
        <begin position="165"/>
        <end position="248"/>
    </location>
</feature>
<feature type="compositionally biased region" description="Basic and acidic residues" evidence="1">
    <location>
        <begin position="657"/>
        <end position="688"/>
    </location>
</feature>
<dbReference type="VEuPathDB" id="FungiDB:CPAG_04560"/>
<feature type="region of interest" description="Disordered" evidence="1">
    <location>
        <begin position="647"/>
        <end position="688"/>
    </location>
</feature>
<feature type="region of interest" description="Disordered" evidence="1">
    <location>
        <begin position="1"/>
        <end position="23"/>
    </location>
</feature>
<proteinExistence type="predicted"/>
<gene>
    <name evidence="3" type="ORF">CPAG_04560</name>
</gene>
<evidence type="ECO:0000259" key="2">
    <source>
        <dbReference type="Pfam" id="PF10056"/>
    </source>
</evidence>
<dbReference type="EMBL" id="DS268110">
    <property type="protein sequence ID" value="KMM68229.1"/>
    <property type="molecule type" value="Genomic_DNA"/>
</dbReference>
<organism evidence="3 4">
    <name type="scientific">Coccidioides posadasii RMSCC 3488</name>
    <dbReference type="NCBI Taxonomy" id="454284"/>
    <lineage>
        <taxon>Eukaryota</taxon>
        <taxon>Fungi</taxon>
        <taxon>Dikarya</taxon>
        <taxon>Ascomycota</taxon>
        <taxon>Pezizomycotina</taxon>
        <taxon>Eurotiomycetes</taxon>
        <taxon>Eurotiomycetidae</taxon>
        <taxon>Onygenales</taxon>
        <taxon>Onygenaceae</taxon>
        <taxon>Coccidioides</taxon>
    </lineage>
</organism>
<feature type="compositionally biased region" description="Basic and acidic residues" evidence="1">
    <location>
        <begin position="348"/>
        <end position="357"/>
    </location>
</feature>
<dbReference type="PANTHER" id="PTHR38113">
    <property type="match status" value="1"/>
</dbReference>
<sequence>MTRVLHRAGSAQAARARSKVPRTSLRKHKIIMETVTQEKKKLRSVISFEAKAPPGYTFIPAGNPKFTTACKEICRKDGLKVYTVSTTPHQGMHNLSQQVHRIGYHFPSVVVATVCMDRGVFLSSTGKVMPYRHLPSHGHVRELMRERRADSEISQTTINAEARDAIKDLFPNIPDKDLNQIIKTAFRKGKRKVGTAVELPLARRVQLAVVAHIRHVYTDYDRLLRLMSFQEARAAVEEPCLAKLVQWRGDDESGETVLEDVFREVIVISDDEDDDVSEDNEQTQAERDSSVEFVCSNTVVKELQTWPLQYGNSCTVDRSNLPEPSEDEAPPGVRFIPDPPRKRKTGDKKKIDRRGFSRYQAWDRARDRYKDMLNTRPGHQPAGQSSGHDSLPMSTEARLHEMQPTRQLPYTGELQPRPLHILHPVDAPVSVAQRSYRDVDDAASQLYMRRPEPPKIIRLSDGSIFERADKITRPGYDMRPGFIPPSSLHPRGYIPSEQVKYNPTSSNPYAPMQETIHSDSEFRGRTTAIGHYPDEHGREYGPDPGLLMSRKRDSNGLLINEAYREQPPLEDLSGRMNIIEIDDGRYHFPPKRSKIVVHNSIESSHPEGHRETSELLYPAGDMDTHREKSLYDSKSAAQGILINKTHISSSGYSDPPFNHRERLGAQTDRRSTGEPHLTDIPTRKDPLTSDFVDRGHPHKGQGLRHLPLVNHSIHAATNKPSVVKADSSLYGVRDDTDNVKPNQFSQLSRPRHVLLGPEPREGREVQLKRSGHANSVAMQVDSPKRRSFLSNQDTRSSRIYSHDFVRPVASPGNKEPLRYQPHSRLHDDTAGQMGRHPPKYLQQSDLCEYTSDRMIAYEAPLNRSLSPPIHHFSSRIANHRPAHAPRLLQQFPVSTQQETYDGRIVEDSYRGILPEQKRYFQQELETRPPNYREPSVRREAVEDKRPHTRHVVLRDPVLIRGN</sequence>
<dbReference type="PANTHER" id="PTHR38113:SF1">
    <property type="entry name" value="DUF2293 DOMAIN-CONTAINING PROTEIN"/>
    <property type="match status" value="1"/>
</dbReference>
<evidence type="ECO:0000313" key="3">
    <source>
        <dbReference type="EMBL" id="KMM68229.1"/>
    </source>
</evidence>
<feature type="region of interest" description="Disordered" evidence="1">
    <location>
        <begin position="317"/>
        <end position="357"/>
    </location>
</feature>
<feature type="region of interest" description="Disordered" evidence="1">
    <location>
        <begin position="924"/>
        <end position="947"/>
    </location>
</feature>
<feature type="compositionally biased region" description="Basic and acidic residues" evidence="1">
    <location>
        <begin position="532"/>
        <end position="541"/>
    </location>
</feature>
<dbReference type="AlphaFoldDB" id="A0A0J6FH50"/>
<dbReference type="Pfam" id="PF10056">
    <property type="entry name" value="DUF2293"/>
    <property type="match status" value="1"/>
</dbReference>
<evidence type="ECO:0000256" key="1">
    <source>
        <dbReference type="SAM" id="MobiDB-lite"/>
    </source>
</evidence>
<reference evidence="4" key="3">
    <citation type="journal article" date="2010" name="Genome Res.">
        <title>Population genomic sequencing of Coccidioides fungi reveals recent hybridization and transposon control.</title>
        <authorList>
            <person name="Neafsey D.E."/>
            <person name="Barker B.M."/>
            <person name="Sharpton T.J."/>
            <person name="Stajich J.E."/>
            <person name="Park D.J."/>
            <person name="Whiston E."/>
            <person name="Hung C.-Y."/>
            <person name="McMahan C."/>
            <person name="White J."/>
            <person name="Sykes S."/>
            <person name="Heiman D."/>
            <person name="Young S."/>
            <person name="Zeng Q."/>
            <person name="Abouelleil A."/>
            <person name="Aftuck L."/>
            <person name="Bessette D."/>
            <person name="Brown A."/>
            <person name="FitzGerald M."/>
            <person name="Lui A."/>
            <person name="Macdonald J.P."/>
            <person name="Priest M."/>
            <person name="Orbach M.J."/>
            <person name="Galgiani J.N."/>
            <person name="Kirkland T.N."/>
            <person name="Cole G.T."/>
            <person name="Birren B.W."/>
            <person name="Henn M.R."/>
            <person name="Taylor J.W."/>
            <person name="Rounsley S.D."/>
        </authorList>
    </citation>
    <scope>NUCLEOTIDE SEQUENCE [LARGE SCALE GENOMIC DNA]</scope>
    <source>
        <strain evidence="4">RMSCC 3488</strain>
    </source>
</reference>
<protein>
    <recommendedName>
        <fullName evidence="2">DUF2293 domain-containing protein</fullName>
    </recommendedName>
</protein>
<feature type="region of interest" description="Disordered" evidence="1">
    <location>
        <begin position="372"/>
        <end position="392"/>
    </location>
</feature>
<dbReference type="OrthoDB" id="5288828at2759"/>
<dbReference type="InterPro" id="IPR018744">
    <property type="entry name" value="DUF2293"/>
</dbReference>
<reference evidence="4" key="2">
    <citation type="journal article" date="2009" name="Genome Res.">
        <title>Comparative genomic analyses of the human fungal pathogens Coccidioides and their relatives.</title>
        <authorList>
            <person name="Sharpton T.J."/>
            <person name="Stajich J.E."/>
            <person name="Rounsley S.D."/>
            <person name="Gardner M.J."/>
            <person name="Wortman J.R."/>
            <person name="Jordar V.S."/>
            <person name="Maiti R."/>
            <person name="Kodira C.D."/>
            <person name="Neafsey D.E."/>
            <person name="Zeng Q."/>
            <person name="Hung C.-Y."/>
            <person name="McMahan C."/>
            <person name="Muszewska A."/>
            <person name="Grynberg M."/>
            <person name="Mandel M.A."/>
            <person name="Kellner E.M."/>
            <person name="Barker B.M."/>
            <person name="Galgiani J.N."/>
            <person name="Orbach M.J."/>
            <person name="Kirkland T.N."/>
            <person name="Cole G.T."/>
            <person name="Henn M.R."/>
            <person name="Birren B.W."/>
            <person name="Taylor J.W."/>
        </authorList>
    </citation>
    <scope>NUCLEOTIDE SEQUENCE [LARGE SCALE GENOMIC DNA]</scope>
    <source>
        <strain evidence="4">RMSCC 3488</strain>
    </source>
</reference>
<accession>A0A0J6FH50</accession>
<feature type="region of interest" description="Disordered" evidence="1">
    <location>
        <begin position="527"/>
        <end position="549"/>
    </location>
</feature>
<dbReference type="Proteomes" id="UP000054567">
    <property type="component" value="Unassembled WGS sequence"/>
</dbReference>
<reference evidence="3 4" key="1">
    <citation type="submission" date="2007-06" db="EMBL/GenBank/DDBJ databases">
        <title>The Genome Sequence of Coccidioides posadasii RMSCC_3488.</title>
        <authorList>
            <consortium name="Coccidioides Genome Resources Consortium"/>
            <consortium name="The Broad Institute Genome Sequencing Platform"/>
            <person name="Henn M.R."/>
            <person name="Sykes S."/>
            <person name="Young S."/>
            <person name="Jaffe D."/>
            <person name="Berlin A."/>
            <person name="Alvarez P."/>
            <person name="Butler J."/>
            <person name="Gnerre S."/>
            <person name="Grabherr M."/>
            <person name="Mauceli E."/>
            <person name="Brockman W."/>
            <person name="Kodira C."/>
            <person name="Alvarado L."/>
            <person name="Zeng Q."/>
            <person name="Crawford M."/>
            <person name="Antoine C."/>
            <person name="Devon K."/>
            <person name="Galgiani J."/>
            <person name="Orsborn K."/>
            <person name="Lewis M.L."/>
            <person name="Nusbaum C."/>
            <person name="Galagan J."/>
            <person name="Birren B."/>
        </authorList>
    </citation>
    <scope>NUCLEOTIDE SEQUENCE [LARGE SCALE GENOMIC DNA]</scope>
    <source>
        <strain evidence="3 4">RMSCC 3488</strain>
    </source>
</reference>
<name>A0A0J6FH50_COCPO</name>
<evidence type="ECO:0000313" key="4">
    <source>
        <dbReference type="Proteomes" id="UP000054567"/>
    </source>
</evidence>